<organism evidence="12 13">
    <name type="scientific">Geodermatophilus aquaeductus</name>
    <dbReference type="NCBI Taxonomy" id="1564161"/>
    <lineage>
        <taxon>Bacteria</taxon>
        <taxon>Bacillati</taxon>
        <taxon>Actinomycetota</taxon>
        <taxon>Actinomycetes</taxon>
        <taxon>Geodermatophilales</taxon>
        <taxon>Geodermatophilaceae</taxon>
        <taxon>Geodermatophilus</taxon>
    </lineage>
</organism>
<evidence type="ECO:0000313" key="13">
    <source>
        <dbReference type="Proteomes" id="UP000317484"/>
    </source>
</evidence>
<dbReference type="GO" id="GO:0046983">
    <property type="term" value="F:protein dimerization activity"/>
    <property type="evidence" value="ECO:0007669"/>
    <property type="project" value="InterPro"/>
</dbReference>
<name>A0A521FKY8_9ACTN</name>
<keyword evidence="7" id="KW-0067">ATP-binding</keyword>
<dbReference type="Gene3D" id="3.30.565.10">
    <property type="entry name" value="Histidine kinase-like ATPase, C-terminal domain"/>
    <property type="match status" value="1"/>
</dbReference>
<evidence type="ECO:0000259" key="10">
    <source>
        <dbReference type="Pfam" id="PF02518"/>
    </source>
</evidence>
<keyword evidence="4" id="KW-0808">Transferase</keyword>
<dbReference type="Pfam" id="PF07730">
    <property type="entry name" value="HisKA_3"/>
    <property type="match status" value="1"/>
</dbReference>
<protein>
    <recommendedName>
        <fullName evidence="2">histidine kinase</fullName>
        <ecNumber evidence="2">2.7.13.3</ecNumber>
    </recommendedName>
</protein>
<dbReference type="CDD" id="cd16917">
    <property type="entry name" value="HATPase_UhpB-NarQ-NarX-like"/>
    <property type="match status" value="1"/>
</dbReference>
<dbReference type="RefSeq" id="WP_142460322.1">
    <property type="nucleotide sequence ID" value="NZ_FXTJ01000010.1"/>
</dbReference>
<dbReference type="InterPro" id="IPR011712">
    <property type="entry name" value="Sig_transdc_His_kin_sub3_dim/P"/>
</dbReference>
<keyword evidence="9" id="KW-1133">Transmembrane helix</keyword>
<dbReference type="PANTHER" id="PTHR24421:SF10">
    <property type="entry name" value="NITRATE_NITRITE SENSOR PROTEIN NARQ"/>
    <property type="match status" value="1"/>
</dbReference>
<reference evidence="12 13" key="1">
    <citation type="submission" date="2017-05" db="EMBL/GenBank/DDBJ databases">
        <authorList>
            <person name="Varghese N."/>
            <person name="Submissions S."/>
        </authorList>
    </citation>
    <scope>NUCLEOTIDE SEQUENCE [LARGE SCALE GENOMIC DNA]</scope>
    <source>
        <strain evidence="12 13">DSM 46834</strain>
    </source>
</reference>
<keyword evidence="8" id="KW-0902">Two-component regulatory system</keyword>
<dbReference type="PANTHER" id="PTHR24421">
    <property type="entry name" value="NITRATE/NITRITE SENSOR PROTEIN NARX-RELATED"/>
    <property type="match status" value="1"/>
</dbReference>
<keyword evidence="9" id="KW-0812">Transmembrane</keyword>
<keyword evidence="3" id="KW-0597">Phosphoprotein</keyword>
<evidence type="ECO:0000256" key="7">
    <source>
        <dbReference type="ARBA" id="ARBA00022840"/>
    </source>
</evidence>
<gene>
    <name evidence="12" type="ORF">SAMN06273567_11072</name>
</gene>
<dbReference type="InterPro" id="IPR036890">
    <property type="entry name" value="HATPase_C_sf"/>
</dbReference>
<proteinExistence type="predicted"/>
<dbReference type="EMBL" id="FXTJ01000010">
    <property type="protein sequence ID" value="SMO96789.1"/>
    <property type="molecule type" value="Genomic_DNA"/>
</dbReference>
<feature type="transmembrane region" description="Helical" evidence="9">
    <location>
        <begin position="38"/>
        <end position="59"/>
    </location>
</feature>
<feature type="transmembrane region" description="Helical" evidence="9">
    <location>
        <begin position="178"/>
        <end position="197"/>
    </location>
</feature>
<dbReference type="GO" id="GO:0005524">
    <property type="term" value="F:ATP binding"/>
    <property type="evidence" value="ECO:0007669"/>
    <property type="project" value="UniProtKB-KW"/>
</dbReference>
<evidence type="ECO:0000256" key="6">
    <source>
        <dbReference type="ARBA" id="ARBA00022777"/>
    </source>
</evidence>
<keyword evidence="13" id="KW-1185">Reference proteome</keyword>
<feature type="transmembrane region" description="Helical" evidence="9">
    <location>
        <begin position="238"/>
        <end position="263"/>
    </location>
</feature>
<feature type="domain" description="Signal transduction histidine kinase subgroup 3 dimerisation and phosphoacceptor" evidence="11">
    <location>
        <begin position="400"/>
        <end position="465"/>
    </location>
</feature>
<evidence type="ECO:0000313" key="12">
    <source>
        <dbReference type="EMBL" id="SMO96789.1"/>
    </source>
</evidence>
<dbReference type="InterPro" id="IPR050482">
    <property type="entry name" value="Sensor_HK_TwoCompSys"/>
</dbReference>
<evidence type="ECO:0000259" key="11">
    <source>
        <dbReference type="Pfam" id="PF07730"/>
    </source>
</evidence>
<evidence type="ECO:0000256" key="8">
    <source>
        <dbReference type="ARBA" id="ARBA00023012"/>
    </source>
</evidence>
<dbReference type="SUPFAM" id="SSF55874">
    <property type="entry name" value="ATPase domain of HSP90 chaperone/DNA topoisomerase II/histidine kinase"/>
    <property type="match status" value="1"/>
</dbReference>
<dbReference type="Pfam" id="PF02518">
    <property type="entry name" value="HATPase_c"/>
    <property type="match status" value="1"/>
</dbReference>
<dbReference type="Gene3D" id="1.20.5.1930">
    <property type="match status" value="1"/>
</dbReference>
<comment type="catalytic activity">
    <reaction evidence="1">
        <text>ATP + protein L-histidine = ADP + protein N-phospho-L-histidine.</text>
        <dbReference type="EC" id="2.7.13.3"/>
    </reaction>
</comment>
<feature type="domain" description="Histidine kinase/HSP90-like ATPase" evidence="10">
    <location>
        <begin position="503"/>
        <end position="586"/>
    </location>
</feature>
<feature type="transmembrane region" description="Helical" evidence="9">
    <location>
        <begin position="94"/>
        <end position="115"/>
    </location>
</feature>
<feature type="transmembrane region" description="Helical" evidence="9">
    <location>
        <begin position="71"/>
        <end position="88"/>
    </location>
</feature>
<keyword evidence="6 12" id="KW-0418">Kinase</keyword>
<evidence type="ECO:0000256" key="1">
    <source>
        <dbReference type="ARBA" id="ARBA00000085"/>
    </source>
</evidence>
<accession>A0A521FKY8</accession>
<sequence>MQRLRPRTRAALAAAGAAAGVAAAAALVWGGYQVPADLLAPTLVLDLAVGWSFIGVGLVAWRRRPDSRTGLLMVVLGFAWFARFAVAVDSRAGFVVGVLVGSVYLSVLVHLLATFPGGRVQDRTQRVLVTVGYLLSAPLDAVFLFVFGAQRQLGEGPPPNGLVIAPSNGEFDPSGVDLAVQAVVVVLFGSLLATVFTRWRAAGPAQRRSLTPGAVGAALIVGTILVERTAVLLLIPPAVGVALAWSAAVVLVVWPLALLLGLLRSQLDRSAVGPLIVELGAGLPVPERLRSALAATLHDPSLELAYWLPERRAFVDPAGAPVTVAPARGRAMTYLERDGAPIAVLVHDPVLAAEPELVAAVAAGAGLAVENDRLHAEVRSQLREVQASRARIVEAADGARRRVERDLHDGAQQRLVTVALALRLAHTQLGTATSAELAALLDEAGAELAGALAELRELARGIYPVLLTDAGLGPALDSLAERCPVPAVVAAVPARRWAEAVEQTCYFVVSEALANAVKHARASQVAVEVRETGGGLRVEVADDGAGGADAGGSGLRGLADRVATLGGELTVRSPRGGGTRVVGTVPCA</sequence>
<feature type="transmembrane region" description="Helical" evidence="9">
    <location>
        <begin position="12"/>
        <end position="32"/>
    </location>
</feature>
<feature type="transmembrane region" description="Helical" evidence="9">
    <location>
        <begin position="127"/>
        <end position="149"/>
    </location>
</feature>
<dbReference type="EC" id="2.7.13.3" evidence="2"/>
<keyword evidence="9" id="KW-0472">Membrane</keyword>
<dbReference type="GO" id="GO:0016020">
    <property type="term" value="C:membrane"/>
    <property type="evidence" value="ECO:0007669"/>
    <property type="project" value="InterPro"/>
</dbReference>
<evidence type="ECO:0000256" key="4">
    <source>
        <dbReference type="ARBA" id="ARBA00022679"/>
    </source>
</evidence>
<dbReference type="AlphaFoldDB" id="A0A521FKY8"/>
<evidence type="ECO:0000256" key="5">
    <source>
        <dbReference type="ARBA" id="ARBA00022741"/>
    </source>
</evidence>
<feature type="transmembrane region" description="Helical" evidence="9">
    <location>
        <begin position="209"/>
        <end position="226"/>
    </location>
</feature>
<evidence type="ECO:0000256" key="3">
    <source>
        <dbReference type="ARBA" id="ARBA00022553"/>
    </source>
</evidence>
<keyword evidence="5" id="KW-0547">Nucleotide-binding</keyword>
<evidence type="ECO:0000256" key="9">
    <source>
        <dbReference type="SAM" id="Phobius"/>
    </source>
</evidence>
<evidence type="ECO:0000256" key="2">
    <source>
        <dbReference type="ARBA" id="ARBA00012438"/>
    </source>
</evidence>
<dbReference type="InterPro" id="IPR003594">
    <property type="entry name" value="HATPase_dom"/>
</dbReference>
<dbReference type="GO" id="GO:0000155">
    <property type="term" value="F:phosphorelay sensor kinase activity"/>
    <property type="evidence" value="ECO:0007669"/>
    <property type="project" value="InterPro"/>
</dbReference>
<dbReference type="Proteomes" id="UP000317484">
    <property type="component" value="Unassembled WGS sequence"/>
</dbReference>